<evidence type="ECO:0000256" key="15">
    <source>
        <dbReference type="ARBA" id="ARBA00068150"/>
    </source>
</evidence>
<evidence type="ECO:0000256" key="9">
    <source>
        <dbReference type="ARBA" id="ARBA00022777"/>
    </source>
</evidence>
<keyword evidence="11 19" id="KW-1133">Transmembrane helix</keyword>
<keyword evidence="8" id="KW-0547">Nucleotide-binding</keyword>
<dbReference type="Gene3D" id="3.40.190.10">
    <property type="entry name" value="Periplasmic binding protein-like II"/>
    <property type="match status" value="4"/>
</dbReference>
<dbReference type="InterPro" id="IPR013767">
    <property type="entry name" value="PAS_fold"/>
</dbReference>
<dbReference type="PROSITE" id="PS50110">
    <property type="entry name" value="RESPONSE_REGULATORY"/>
    <property type="match status" value="1"/>
</dbReference>
<dbReference type="InterPro" id="IPR000014">
    <property type="entry name" value="PAS"/>
</dbReference>
<dbReference type="InterPro" id="IPR035965">
    <property type="entry name" value="PAS-like_dom_sf"/>
</dbReference>
<dbReference type="CDD" id="cd17546">
    <property type="entry name" value="REC_hyHK_CKI1_RcsC-like"/>
    <property type="match status" value="1"/>
</dbReference>
<dbReference type="CDD" id="cd00082">
    <property type="entry name" value="HisKA"/>
    <property type="match status" value="1"/>
</dbReference>
<dbReference type="InterPro" id="IPR003661">
    <property type="entry name" value="HisK_dim/P_dom"/>
</dbReference>
<evidence type="ECO:0000313" key="26">
    <source>
        <dbReference type="Proteomes" id="UP000283255"/>
    </source>
</evidence>
<evidence type="ECO:0000256" key="16">
    <source>
        <dbReference type="PROSITE-ProRule" id="PRU00110"/>
    </source>
</evidence>
<evidence type="ECO:0000256" key="10">
    <source>
        <dbReference type="ARBA" id="ARBA00022840"/>
    </source>
</evidence>
<evidence type="ECO:0000259" key="23">
    <source>
        <dbReference type="PROSITE" id="PS50885"/>
    </source>
</evidence>
<feature type="transmembrane region" description="Helical" evidence="19">
    <location>
        <begin position="736"/>
        <end position="758"/>
    </location>
</feature>
<keyword evidence="9" id="KW-0418">Kinase</keyword>
<dbReference type="Gene3D" id="1.10.287.130">
    <property type="match status" value="1"/>
</dbReference>
<evidence type="ECO:0000259" key="21">
    <source>
        <dbReference type="PROSITE" id="PS50110"/>
    </source>
</evidence>
<dbReference type="GO" id="GO:0005886">
    <property type="term" value="C:plasma membrane"/>
    <property type="evidence" value="ECO:0007669"/>
    <property type="project" value="UniProtKB-SubCell"/>
</dbReference>
<feature type="domain" description="Histidine kinase" evidence="20">
    <location>
        <begin position="1208"/>
        <end position="1429"/>
    </location>
</feature>
<dbReference type="CDD" id="cd16922">
    <property type="entry name" value="HATPase_EvgS-ArcB-TorS-like"/>
    <property type="match status" value="1"/>
</dbReference>
<evidence type="ECO:0000256" key="17">
    <source>
        <dbReference type="PROSITE-ProRule" id="PRU00169"/>
    </source>
</evidence>
<dbReference type="NCBIfam" id="TIGR00229">
    <property type="entry name" value="sensory_box"/>
    <property type="match status" value="1"/>
</dbReference>
<feature type="domain" description="HAMP" evidence="23">
    <location>
        <begin position="1013"/>
        <end position="1065"/>
    </location>
</feature>
<dbReference type="PANTHER" id="PTHR45339:SF1">
    <property type="entry name" value="HYBRID SIGNAL TRANSDUCTION HISTIDINE KINASE J"/>
    <property type="match status" value="1"/>
</dbReference>
<evidence type="ECO:0000256" key="1">
    <source>
        <dbReference type="ARBA" id="ARBA00000085"/>
    </source>
</evidence>
<evidence type="ECO:0000256" key="5">
    <source>
        <dbReference type="ARBA" id="ARBA00022553"/>
    </source>
</evidence>
<dbReference type="InterPro" id="IPR011006">
    <property type="entry name" value="CheY-like_superfamily"/>
</dbReference>
<evidence type="ECO:0000256" key="6">
    <source>
        <dbReference type="ARBA" id="ARBA00022679"/>
    </source>
</evidence>
<dbReference type="InterPro" id="IPR036641">
    <property type="entry name" value="HPT_dom_sf"/>
</dbReference>
<dbReference type="CDD" id="cd00130">
    <property type="entry name" value="PAS"/>
    <property type="match status" value="1"/>
</dbReference>
<dbReference type="InterPro" id="IPR036097">
    <property type="entry name" value="HisK_dim/P_sf"/>
</dbReference>
<dbReference type="InterPro" id="IPR004358">
    <property type="entry name" value="Sig_transdc_His_kin-like_C"/>
</dbReference>
<dbReference type="CDD" id="cd00088">
    <property type="entry name" value="HPT"/>
    <property type="match status" value="1"/>
</dbReference>
<dbReference type="SMART" id="SM00387">
    <property type="entry name" value="HATPase_c"/>
    <property type="match status" value="1"/>
</dbReference>
<dbReference type="SUPFAM" id="SSF47226">
    <property type="entry name" value="Histidine-containing phosphotransfer domain, HPT domain"/>
    <property type="match status" value="1"/>
</dbReference>
<dbReference type="Gene3D" id="3.30.450.20">
    <property type="entry name" value="PAS domain"/>
    <property type="match status" value="1"/>
</dbReference>
<evidence type="ECO:0000256" key="19">
    <source>
        <dbReference type="SAM" id="Phobius"/>
    </source>
</evidence>
<keyword evidence="10" id="KW-0067">ATP-binding</keyword>
<dbReference type="Pfam" id="PF09084">
    <property type="entry name" value="NMT1"/>
    <property type="match status" value="1"/>
</dbReference>
<evidence type="ECO:0000259" key="20">
    <source>
        <dbReference type="PROSITE" id="PS50109"/>
    </source>
</evidence>
<dbReference type="FunFam" id="3.30.565.10:FF:000010">
    <property type="entry name" value="Sensor histidine kinase RcsC"/>
    <property type="match status" value="1"/>
</dbReference>
<feature type="transmembrane region" description="Helical" evidence="19">
    <location>
        <begin position="989"/>
        <end position="1011"/>
    </location>
</feature>
<keyword evidence="5 17" id="KW-0597">Phosphoprotein</keyword>
<dbReference type="Gene3D" id="1.20.120.160">
    <property type="entry name" value="HPT domain"/>
    <property type="match status" value="1"/>
</dbReference>
<dbReference type="CDD" id="cd06225">
    <property type="entry name" value="HAMP"/>
    <property type="match status" value="1"/>
</dbReference>
<comment type="caution">
    <text evidence="25">The sequence shown here is derived from an EMBL/GenBank/DDBJ whole genome shotgun (WGS) entry which is preliminary data.</text>
</comment>
<dbReference type="SMART" id="SM00304">
    <property type="entry name" value="HAMP"/>
    <property type="match status" value="1"/>
</dbReference>
<dbReference type="Pfam" id="PF01627">
    <property type="entry name" value="Hpt"/>
    <property type="match status" value="1"/>
</dbReference>
<dbReference type="FunFam" id="1.10.287.130:FF:000002">
    <property type="entry name" value="Two-component osmosensing histidine kinase"/>
    <property type="match status" value="1"/>
</dbReference>
<dbReference type="Pfam" id="PF00672">
    <property type="entry name" value="HAMP"/>
    <property type="match status" value="1"/>
</dbReference>
<dbReference type="GO" id="GO:0000155">
    <property type="term" value="F:phosphorelay sensor kinase activity"/>
    <property type="evidence" value="ECO:0007669"/>
    <property type="project" value="InterPro"/>
</dbReference>
<evidence type="ECO:0000256" key="13">
    <source>
        <dbReference type="ARBA" id="ARBA00023136"/>
    </source>
</evidence>
<feature type="region of interest" description="Disordered" evidence="18">
    <location>
        <begin position="1708"/>
        <end position="1728"/>
    </location>
</feature>
<dbReference type="Gene3D" id="3.30.565.10">
    <property type="entry name" value="Histidine kinase-like ATPase, C-terminal domain"/>
    <property type="match status" value="1"/>
</dbReference>
<name>A0A418YKN0_9GAMM</name>
<reference evidence="25 26" key="2">
    <citation type="submission" date="2019-01" db="EMBL/GenBank/DDBJ databases">
        <title>Motilimonas pumilus sp. nov., isolated from the gut of sea cucumber (Apostichopus japonicus).</title>
        <authorList>
            <person name="Wang F.-Q."/>
            <person name="Ren L.-H."/>
            <person name="Lin Y.-W."/>
            <person name="Sun G.-H."/>
            <person name="Du Z.-J."/>
            <person name="Zhao J.-X."/>
            <person name="Liu X.-J."/>
            <person name="Liu L.-J."/>
        </authorList>
    </citation>
    <scope>NUCLEOTIDE SEQUENCE [LARGE SCALE GENOMIC DNA]</scope>
    <source>
        <strain evidence="25 26">PLHSC7-2</strain>
    </source>
</reference>
<keyword evidence="6" id="KW-0808">Transferase</keyword>
<evidence type="ECO:0000256" key="7">
    <source>
        <dbReference type="ARBA" id="ARBA00022692"/>
    </source>
</evidence>
<feature type="modified residue" description="4-aspartylphosphate" evidence="17">
    <location>
        <position position="1631"/>
    </location>
</feature>
<evidence type="ECO:0000256" key="12">
    <source>
        <dbReference type="ARBA" id="ARBA00023012"/>
    </source>
</evidence>
<dbReference type="Gene3D" id="3.40.50.2300">
    <property type="match status" value="1"/>
</dbReference>
<feature type="domain" description="HPt" evidence="24">
    <location>
        <begin position="1755"/>
        <end position="1853"/>
    </location>
</feature>
<dbReference type="Pfam" id="PF00512">
    <property type="entry name" value="HisKA"/>
    <property type="match status" value="1"/>
</dbReference>
<dbReference type="SUPFAM" id="SSF47384">
    <property type="entry name" value="Homodimeric domain of signal transducing histidine kinase"/>
    <property type="match status" value="1"/>
</dbReference>
<dbReference type="InterPro" id="IPR005467">
    <property type="entry name" value="His_kinase_dom"/>
</dbReference>
<comment type="subcellular location">
    <subcellularLocation>
        <location evidence="2">Cell membrane</location>
        <topology evidence="2">Multi-pass membrane protein</topology>
    </subcellularLocation>
</comment>
<dbReference type="InterPro" id="IPR008207">
    <property type="entry name" value="Sig_transdc_His_kin_Hpt_dom"/>
</dbReference>
<dbReference type="Pfam" id="PF00989">
    <property type="entry name" value="PAS"/>
    <property type="match status" value="1"/>
</dbReference>
<feature type="modified residue" description="Phosphohistidine" evidence="16">
    <location>
        <position position="1794"/>
    </location>
</feature>
<dbReference type="PANTHER" id="PTHR45339">
    <property type="entry name" value="HYBRID SIGNAL TRANSDUCTION HISTIDINE KINASE J"/>
    <property type="match status" value="1"/>
</dbReference>
<dbReference type="PRINTS" id="PR00344">
    <property type="entry name" value="BCTRLSENSOR"/>
</dbReference>
<dbReference type="InterPro" id="IPR036890">
    <property type="entry name" value="HATPase_C_sf"/>
</dbReference>
<evidence type="ECO:0000256" key="4">
    <source>
        <dbReference type="ARBA" id="ARBA00022475"/>
    </source>
</evidence>
<keyword evidence="12" id="KW-0902">Two-component regulatory system</keyword>
<keyword evidence="26" id="KW-1185">Reference proteome</keyword>
<dbReference type="PROSITE" id="PS50109">
    <property type="entry name" value="HIS_KIN"/>
    <property type="match status" value="1"/>
</dbReference>
<dbReference type="PROSITE" id="PS50885">
    <property type="entry name" value="HAMP"/>
    <property type="match status" value="1"/>
</dbReference>
<dbReference type="PROSITE" id="PS50112">
    <property type="entry name" value="PAS"/>
    <property type="match status" value="1"/>
</dbReference>
<evidence type="ECO:0000256" key="8">
    <source>
        <dbReference type="ARBA" id="ARBA00022741"/>
    </source>
</evidence>
<dbReference type="Pfam" id="PF00072">
    <property type="entry name" value="Response_reg"/>
    <property type="match status" value="1"/>
</dbReference>
<feature type="transmembrane region" description="Helical" evidence="19">
    <location>
        <begin position="770"/>
        <end position="792"/>
    </location>
</feature>
<dbReference type="SMART" id="SM00388">
    <property type="entry name" value="HisKA"/>
    <property type="match status" value="1"/>
</dbReference>
<accession>A0A418YKN0</accession>
<dbReference type="SMART" id="SM00091">
    <property type="entry name" value="PAS"/>
    <property type="match status" value="1"/>
</dbReference>
<dbReference type="SUPFAM" id="SSF55785">
    <property type="entry name" value="PYP-like sensor domain (PAS domain)"/>
    <property type="match status" value="1"/>
</dbReference>
<evidence type="ECO:0000259" key="24">
    <source>
        <dbReference type="PROSITE" id="PS50894"/>
    </source>
</evidence>
<evidence type="ECO:0000256" key="3">
    <source>
        <dbReference type="ARBA" id="ARBA00012438"/>
    </source>
</evidence>
<protein>
    <recommendedName>
        <fullName evidence="15">Sensory/regulatory protein RpfC</fullName>
        <ecNumber evidence="3">2.7.13.3</ecNumber>
    </recommendedName>
</protein>
<evidence type="ECO:0000313" key="25">
    <source>
        <dbReference type="EMBL" id="RJG51516.1"/>
    </source>
</evidence>
<dbReference type="Gene3D" id="6.10.340.10">
    <property type="match status" value="1"/>
</dbReference>
<dbReference type="SUPFAM" id="SSF55874">
    <property type="entry name" value="ATPase domain of HSP90 chaperone/DNA topoisomerase II/histidine kinase"/>
    <property type="match status" value="1"/>
</dbReference>
<evidence type="ECO:0000256" key="2">
    <source>
        <dbReference type="ARBA" id="ARBA00004651"/>
    </source>
</evidence>
<gene>
    <name evidence="25" type="ORF">D1Z90_01940</name>
</gene>
<comment type="subunit">
    <text evidence="14">At low DSF concentrations, interacts with RpfF.</text>
</comment>
<keyword evidence="7 19" id="KW-0812">Transmembrane</keyword>
<dbReference type="Proteomes" id="UP000283255">
    <property type="component" value="Unassembled WGS sequence"/>
</dbReference>
<evidence type="ECO:0000259" key="22">
    <source>
        <dbReference type="PROSITE" id="PS50112"/>
    </source>
</evidence>
<proteinExistence type="predicted"/>
<keyword evidence="4" id="KW-1003">Cell membrane</keyword>
<dbReference type="Pfam" id="PF02518">
    <property type="entry name" value="HATPase_c"/>
    <property type="match status" value="1"/>
</dbReference>
<comment type="catalytic activity">
    <reaction evidence="1">
        <text>ATP + protein L-histidine = ADP + protein N-phospho-L-histidine.</text>
        <dbReference type="EC" id="2.7.13.3"/>
    </reaction>
</comment>
<evidence type="ECO:0000256" key="14">
    <source>
        <dbReference type="ARBA" id="ARBA00064003"/>
    </source>
</evidence>
<sequence length="1933" mass="215048">MPSAKGDMQVFLQRLFFVLLTSLVAQSHLTWAEEAPSQPNEKVVIQLKWLHQFQFAGYYAALSQGYFKDEGLEVELRPRSGDQTPEESVLSGAAEYGVSDSGVVIAHLQGQPLVLVSQTFQQSPLVLFSLAGNGLTTDNIVTPYDLAGKTVMLGKSSLNSAQIESLLQKTVGRSAIDVVPHQFSHAPLLAGEVDAMSGYVTSSLFDFKSHDHDVNIIDPADYGVNFYGDNLFTTEQEVKNHPERVEKVKRAVEKGWQFALRNPELIVQHIMSYYHHEGISKERLLFEAQQLSRFVQADFIAIGSFDKQRYQKIAETYHWLGLVEQSEINDRFFFQSLWQAPLALENDHNSNASAKLRIGFNSNRPPYLFSAGSSSGLEIELVKAALVSQGARLKPVQFEPQDFSFEQVHKLGLDAVVSDAGLEKVEAYRSDPILHYSLRLYSLRSRPLKITSIADMKPYKIGVFSQNTAVLGEEFMSLAEAGSPSNVVHIAEPKQRLLALSKGEVDAIVMEPHLMHWLMQTELHQSGEQVLVNSYEIFPGEYSTYLFFQHAEQQKVFNQGLAKVKTSGEFARLVSQYRDPNFYVLTEYTQNIGNIIKSLVLNNESAQLQELLQIFALAMPNIQRIEVEDAFTNQHEYRTERLSGEGASFVIEYRLSEQETISGLLSDVGTIKVHYRLTDEVLSLPSLESLVTACFSCSEHDKAAIQAALEKLVEPEQRLEALQSKPTDHDDQAYDYVLKALLLVFVIIASLVLAAWFYRGLPTIPTVKEMLFLISFAIAGMVLGIGFCVTYLNEGIREYTKLEASANSSLQLAQELKQSSKDLTRFARAFSVTGDVRYKTYFNAVLAIRDGQLAHPLEYDLSYWDHVIAGDKPLDHQGEIYHLEDRFSSLDLSQAEIDQLALAKKESDWLSNIELIAMNAAVDGIYLDSEGELQRKAEPDQAFARELLYGRDYLEAVSRVMKPLDKVISLMTSRLDLQLEEIQKRNRGIMISIIILSLLTIAFSIYFFVLLRRRIIGPLVRLEQGAKELANGHYSYHIDIKSNDEIGSLAQAFNTMASSIQDRTAGLHSIINTATDGIIVFDEHGEIREFSPAAEQIFAYPKPMMLGQSIYKLLPEDEQRVLRRYILGDKVGNKYSVSEFAQEAMALRSDAVEFPMEISLVEAFVGGERLFTCFVRDIRMRKKLQQDILQAKEMAEQANQAKSNFLANMSHEIRTPMNAIIGMSHLALETNLDPQQQNYIKKVNVSAQSLLGIINDILDFSKIEAGKLDMECIPFHLEDVFVQLNNLVGLNAKQKSLKLLFDIASDTPSQLIGDPLRLGQVLVNLGNNAVKFTDSGEIVVRVSTAPLNDGKVELHFSVSDSGIGMSPSQLDLLFQSFSQADASTTRKFGGTGLGLAISKKLVEMMEGKIWAKSQAGLGSEFHFTVLLMPFEGEAYHKLSGPRFDQENTALVMVTSPLERQIYLNQMSQMGLKAISLEHWGSLPSLVARKDIGFIIADSTAVNDLTDSGIALTGLTLAQLSQRLAPMEKLNGVTKTLQLDLPATSLQVSQFLAQMVGQDDFSSEQLSEQVELAQAQHLLAGCRVLVVEDNEINQELAVELLSGKHIEVVLANHGQEAVELIQQQAFDGVLMDCQMPIMDGFAATRFIRQELAEIELPIIAMTANAMVGDREKVLSAGMNDHIAKPINVVDMFVTMAKWIKPSQPITAQPLVVEPNNEGSRDAVNDSNTRASQSDIDSFLNIDGIDTQFGLTTCQGNPVLYRKLLLKFAQFSQQFARDFSQAMASDDATASSRCAHSLKGVAANIGAMDIAQQAEQLESDCDDGINEQQLQAQLKQLLPELEAVSTEIQQKLALSQRDEPVSELSQEAFELVFNQLLALLADDDTQASDVVAQLLPAPQLQGYQPQLDELANAIDSYDFELAVEKAEQLQRTLGL</sequence>
<dbReference type="EC" id="2.7.13.3" evidence="3"/>
<dbReference type="SUPFAM" id="SSF52172">
    <property type="entry name" value="CheY-like"/>
    <property type="match status" value="1"/>
</dbReference>
<evidence type="ECO:0000256" key="18">
    <source>
        <dbReference type="SAM" id="MobiDB-lite"/>
    </source>
</evidence>
<dbReference type="GO" id="GO:0005524">
    <property type="term" value="F:ATP binding"/>
    <property type="evidence" value="ECO:0007669"/>
    <property type="project" value="UniProtKB-KW"/>
</dbReference>
<feature type="domain" description="PAS" evidence="22">
    <location>
        <begin position="1063"/>
        <end position="1134"/>
    </location>
</feature>
<dbReference type="InterPro" id="IPR003660">
    <property type="entry name" value="HAMP_dom"/>
</dbReference>
<dbReference type="EMBL" id="QZCH01000001">
    <property type="protein sequence ID" value="RJG51516.1"/>
    <property type="molecule type" value="Genomic_DNA"/>
</dbReference>
<dbReference type="SMART" id="SM00448">
    <property type="entry name" value="REC"/>
    <property type="match status" value="1"/>
</dbReference>
<feature type="domain" description="Response regulatory" evidence="21">
    <location>
        <begin position="1582"/>
        <end position="1698"/>
    </location>
</feature>
<dbReference type="PROSITE" id="PS50894">
    <property type="entry name" value="HPT"/>
    <property type="match status" value="1"/>
</dbReference>
<dbReference type="SUPFAM" id="SSF53850">
    <property type="entry name" value="Periplasmic binding protein-like II"/>
    <property type="match status" value="2"/>
</dbReference>
<dbReference type="SUPFAM" id="SSF158472">
    <property type="entry name" value="HAMP domain-like"/>
    <property type="match status" value="1"/>
</dbReference>
<reference evidence="25 26" key="1">
    <citation type="submission" date="2018-09" db="EMBL/GenBank/DDBJ databases">
        <authorList>
            <person name="Wang F."/>
        </authorList>
    </citation>
    <scope>NUCLEOTIDE SEQUENCE [LARGE SCALE GENOMIC DNA]</scope>
    <source>
        <strain evidence="25 26">PLHSC7-2</strain>
    </source>
</reference>
<dbReference type="GO" id="GO:0006355">
    <property type="term" value="P:regulation of DNA-templated transcription"/>
    <property type="evidence" value="ECO:0007669"/>
    <property type="project" value="InterPro"/>
</dbReference>
<dbReference type="InterPro" id="IPR015168">
    <property type="entry name" value="SsuA/THI5"/>
</dbReference>
<organism evidence="25 26">
    <name type="scientific">Motilimonas pumila</name>
    <dbReference type="NCBI Taxonomy" id="2303987"/>
    <lineage>
        <taxon>Bacteria</taxon>
        <taxon>Pseudomonadati</taxon>
        <taxon>Pseudomonadota</taxon>
        <taxon>Gammaproteobacteria</taxon>
        <taxon>Alteromonadales</taxon>
        <taxon>Alteromonadales genera incertae sedis</taxon>
        <taxon>Motilimonas</taxon>
    </lineage>
</organism>
<evidence type="ECO:0000256" key="11">
    <source>
        <dbReference type="ARBA" id="ARBA00022989"/>
    </source>
</evidence>
<dbReference type="InterPro" id="IPR003594">
    <property type="entry name" value="HATPase_dom"/>
</dbReference>
<dbReference type="InterPro" id="IPR001789">
    <property type="entry name" value="Sig_transdc_resp-reg_receiver"/>
</dbReference>
<keyword evidence="13 19" id="KW-0472">Membrane</keyword>